<keyword evidence="1" id="KW-0472">Membrane</keyword>
<feature type="transmembrane region" description="Helical" evidence="1">
    <location>
        <begin position="41"/>
        <end position="60"/>
    </location>
</feature>
<dbReference type="RefSeq" id="WP_247030789.1">
    <property type="nucleotide sequence ID" value="NZ_JALKCH010000015.1"/>
</dbReference>
<feature type="transmembrane region" description="Helical" evidence="1">
    <location>
        <begin position="12"/>
        <end position="32"/>
    </location>
</feature>
<feature type="domain" description="DUF6867" evidence="2">
    <location>
        <begin position="12"/>
        <end position="109"/>
    </location>
</feature>
<protein>
    <recommendedName>
        <fullName evidence="2">DUF6867 domain-containing protein</fullName>
    </recommendedName>
</protein>
<accession>A0ABT0DFU0</accession>
<keyword evidence="4" id="KW-1185">Reference proteome</keyword>
<evidence type="ECO:0000313" key="4">
    <source>
        <dbReference type="Proteomes" id="UP001203284"/>
    </source>
</evidence>
<gene>
    <name evidence="3" type="ORF">MWN34_18140</name>
</gene>
<evidence type="ECO:0000256" key="1">
    <source>
        <dbReference type="SAM" id="Phobius"/>
    </source>
</evidence>
<dbReference type="Proteomes" id="UP001203284">
    <property type="component" value="Unassembled WGS sequence"/>
</dbReference>
<dbReference type="EMBL" id="JALKCH010000015">
    <property type="protein sequence ID" value="MCK0198823.1"/>
    <property type="molecule type" value="Genomic_DNA"/>
</dbReference>
<sequence>MPALVTNSRGDFLLVTVVLGGGAAWLSGRAIASTWRPYRQVLLYGVLLGCVVRFFHYALFQGTLLSLSHFICDTAFVLALATLGFRAERAKQMATRYGWLYRQSGRFGWLSGGRN</sequence>
<dbReference type="InterPro" id="IPR049201">
    <property type="entry name" value="DUF6867"/>
</dbReference>
<name>A0ABT0DFU0_9HYPH</name>
<evidence type="ECO:0000259" key="2">
    <source>
        <dbReference type="Pfam" id="PF21741"/>
    </source>
</evidence>
<keyword evidence="1" id="KW-1133">Transmembrane helix</keyword>
<evidence type="ECO:0000313" key="3">
    <source>
        <dbReference type="EMBL" id="MCK0198823.1"/>
    </source>
</evidence>
<keyword evidence="1" id="KW-0812">Transmembrane</keyword>
<proteinExistence type="predicted"/>
<feature type="transmembrane region" description="Helical" evidence="1">
    <location>
        <begin position="66"/>
        <end position="85"/>
    </location>
</feature>
<dbReference type="Pfam" id="PF21741">
    <property type="entry name" value="DUF6867"/>
    <property type="match status" value="1"/>
</dbReference>
<reference evidence="3 4" key="1">
    <citation type="submission" date="2022-04" db="EMBL/GenBank/DDBJ databases">
        <authorList>
            <person name="Grouzdev D.S."/>
            <person name="Pantiukh K.S."/>
            <person name="Krutkina M.S."/>
        </authorList>
    </citation>
    <scope>NUCLEOTIDE SEQUENCE [LARGE SCALE GENOMIC DNA]</scope>
    <source>
        <strain evidence="3 4">6x-1</strain>
    </source>
</reference>
<comment type="caution">
    <text evidence="3">The sequence shown here is derived from an EMBL/GenBank/DDBJ whole genome shotgun (WGS) entry which is preliminary data.</text>
</comment>
<organism evidence="3 4">
    <name type="scientific">Ancylobacter crimeensis</name>
    <dbReference type="NCBI Taxonomy" id="2579147"/>
    <lineage>
        <taxon>Bacteria</taxon>
        <taxon>Pseudomonadati</taxon>
        <taxon>Pseudomonadota</taxon>
        <taxon>Alphaproteobacteria</taxon>
        <taxon>Hyphomicrobiales</taxon>
        <taxon>Xanthobacteraceae</taxon>
        <taxon>Ancylobacter</taxon>
    </lineage>
</organism>